<organism evidence="3 4">
    <name type="scientific">Ruthenibacterium lactatiformans</name>
    <dbReference type="NCBI Taxonomy" id="1550024"/>
    <lineage>
        <taxon>Bacteria</taxon>
        <taxon>Bacillati</taxon>
        <taxon>Bacillota</taxon>
        <taxon>Clostridia</taxon>
        <taxon>Eubacteriales</taxon>
        <taxon>Oscillospiraceae</taxon>
        <taxon>Ruthenibacterium</taxon>
    </lineage>
</organism>
<name>A0A0W7TTF9_9FIRM</name>
<evidence type="ECO:0000256" key="1">
    <source>
        <dbReference type="ARBA" id="ARBA00004496"/>
    </source>
</evidence>
<dbReference type="GO" id="GO:0005737">
    <property type="term" value="C:cytoplasm"/>
    <property type="evidence" value="ECO:0007669"/>
    <property type="project" value="UniProtKB-SubCell"/>
</dbReference>
<dbReference type="SUPFAM" id="SSF46785">
    <property type="entry name" value="Winged helix' DNA-binding domain"/>
    <property type="match status" value="1"/>
</dbReference>
<proteinExistence type="predicted"/>
<dbReference type="Proteomes" id="UP000053433">
    <property type="component" value="Unassembled WGS sequence"/>
</dbReference>
<protein>
    <recommendedName>
        <fullName evidence="5">DNA-binding protein</fullName>
    </recommendedName>
</protein>
<comment type="subcellular location">
    <subcellularLocation>
        <location evidence="1">Cytoplasm</location>
    </subcellularLocation>
</comment>
<dbReference type="PANTHER" id="PTHR33238:SF11">
    <property type="entry name" value="TRANSCRIPTIONAL REGULATOR MNTR"/>
    <property type="match status" value="1"/>
</dbReference>
<reference evidence="3 4" key="1">
    <citation type="submission" date="2015-10" db="EMBL/GenBank/DDBJ databases">
        <title>A novel member of the family Ruminococcaceae isolated from human faeces.</title>
        <authorList>
            <person name="Shkoporov A.N."/>
            <person name="Chaplin A.V."/>
            <person name="Motuzova O.V."/>
            <person name="Kafarskaia L.I."/>
            <person name="Efimov B.A."/>
        </authorList>
    </citation>
    <scope>NUCLEOTIDE SEQUENCE [LARGE SCALE GENOMIC DNA]</scope>
    <source>
        <strain evidence="3 4">668</strain>
    </source>
</reference>
<dbReference type="RefSeq" id="WP_009324527.1">
    <property type="nucleotide sequence ID" value="NZ_CAUDWH010000003.1"/>
</dbReference>
<dbReference type="GO" id="GO:0003700">
    <property type="term" value="F:DNA-binding transcription factor activity"/>
    <property type="evidence" value="ECO:0007669"/>
    <property type="project" value="InterPro"/>
</dbReference>
<evidence type="ECO:0008006" key="5">
    <source>
        <dbReference type="Google" id="ProtNLM"/>
    </source>
</evidence>
<dbReference type="InterPro" id="IPR036390">
    <property type="entry name" value="WH_DNA-bd_sf"/>
</dbReference>
<sequence>MSGAPPGKEAAVELTSGQARYLLAVYHLGLGARGVRCADIARMLDVTRPSVVKMLSFFSQRCLIARERYGKVYLTDTGCLLARCYARRLEKVERMLAAELALTREEAQLAACALLDVLPERCFTQGEVPSA</sequence>
<gene>
    <name evidence="3" type="ORF">ASJ35_04185</name>
</gene>
<dbReference type="InterPro" id="IPR036388">
    <property type="entry name" value="WH-like_DNA-bd_sf"/>
</dbReference>
<evidence type="ECO:0000313" key="4">
    <source>
        <dbReference type="Proteomes" id="UP000053433"/>
    </source>
</evidence>
<dbReference type="EMBL" id="LMUA01000004">
    <property type="protein sequence ID" value="KUE77104.1"/>
    <property type="molecule type" value="Genomic_DNA"/>
</dbReference>
<dbReference type="InterPro" id="IPR050536">
    <property type="entry name" value="DtxR_MntR_Metal-Reg"/>
</dbReference>
<dbReference type="PANTHER" id="PTHR33238">
    <property type="entry name" value="IRON (METAL) DEPENDENT REPRESSOR, DTXR FAMILY"/>
    <property type="match status" value="1"/>
</dbReference>
<dbReference type="GO" id="GO:0046914">
    <property type="term" value="F:transition metal ion binding"/>
    <property type="evidence" value="ECO:0007669"/>
    <property type="project" value="InterPro"/>
</dbReference>
<dbReference type="InterPro" id="IPR022689">
    <property type="entry name" value="Iron_dep_repressor"/>
</dbReference>
<comment type="caution">
    <text evidence="3">The sequence shown here is derived from an EMBL/GenBank/DDBJ whole genome shotgun (WGS) entry which is preliminary data.</text>
</comment>
<evidence type="ECO:0000256" key="2">
    <source>
        <dbReference type="ARBA" id="ARBA00011738"/>
    </source>
</evidence>
<dbReference type="Gene3D" id="1.10.10.10">
    <property type="entry name" value="Winged helix-like DNA-binding domain superfamily/Winged helix DNA-binding domain"/>
    <property type="match status" value="1"/>
</dbReference>
<evidence type="ECO:0000313" key="3">
    <source>
        <dbReference type="EMBL" id="KUE77104.1"/>
    </source>
</evidence>
<dbReference type="AlphaFoldDB" id="A0A0W7TTF9"/>
<accession>A0A0W7TTF9</accession>
<dbReference type="SMART" id="SM00529">
    <property type="entry name" value="HTH_DTXR"/>
    <property type="match status" value="1"/>
</dbReference>
<comment type="subunit">
    <text evidence="2">Homodimer.</text>
</comment>